<feature type="compositionally biased region" description="Basic and acidic residues" evidence="1">
    <location>
        <begin position="39"/>
        <end position="61"/>
    </location>
</feature>
<feature type="transmembrane region" description="Helical" evidence="2">
    <location>
        <begin position="126"/>
        <end position="144"/>
    </location>
</feature>
<feature type="region of interest" description="Disordered" evidence="1">
    <location>
        <begin position="1"/>
        <end position="89"/>
    </location>
</feature>
<reference evidence="3" key="1">
    <citation type="submission" date="2021-01" db="EMBL/GenBank/DDBJ databases">
        <authorList>
            <person name="Corre E."/>
            <person name="Pelletier E."/>
            <person name="Niang G."/>
            <person name="Scheremetjew M."/>
            <person name="Finn R."/>
            <person name="Kale V."/>
            <person name="Holt S."/>
            <person name="Cochrane G."/>
            <person name="Meng A."/>
            <person name="Brown T."/>
            <person name="Cohen L."/>
        </authorList>
    </citation>
    <scope>NUCLEOTIDE SEQUENCE</scope>
    <source>
        <strain evidence="3">Clade-A-BCC118000</strain>
    </source>
</reference>
<accession>A0A7R9T619</accession>
<evidence type="ECO:0000313" key="3">
    <source>
        <dbReference type="EMBL" id="CAD8226322.1"/>
    </source>
</evidence>
<feature type="compositionally biased region" description="Basic and acidic residues" evidence="1">
    <location>
        <begin position="78"/>
        <end position="89"/>
    </location>
</feature>
<name>A0A7R9T619_9CHLO</name>
<evidence type="ECO:0000256" key="1">
    <source>
        <dbReference type="SAM" id="MobiDB-lite"/>
    </source>
</evidence>
<keyword evidence="2" id="KW-0472">Membrane</keyword>
<dbReference type="AlphaFoldDB" id="A0A7R9T619"/>
<proteinExistence type="predicted"/>
<sequence>MRPLSTRAPIRKENARARASSSTGTSSSYASWDEGDFDVFEREPRGRFGEGRERGDFDFSGRARGRRGGDEFDERDEYEPSRTRDARDRGSGFEMSANILKLAYVALTNVSEAFTRALDVLLPRSVPMYVIRFIVACGWGAFALLSASRLIYGVVVIGAVLCLAVALGNDDGADAKGRAAGMYEYATDSTPRGRRRREDFDERRRAAARERKRRSADFEYEDIYGDGAFDAFDAKAFERGAEVFSEAFGDRLKAKEAFRAAQDVTVEVRQWGDEALDEFKKAFNLNAGDFDFEDDVAEVDFSQTRASNRPPSAEDEGGGLVRIIDVDALTKDVDSTTTTATTAKVQEKPYSADVSFDEWLGTTSASSSNASARADDFFEVEDEQSWPSDDAEDAFSEAFRDGFEGEFGTSSRTRTGASRNWFSEFLSGNFRGAFQEDLIPATFDEEDAERGGPR</sequence>
<feature type="transmembrane region" description="Helical" evidence="2">
    <location>
        <begin position="150"/>
        <end position="168"/>
    </location>
</feature>
<feature type="compositionally biased region" description="Low complexity" evidence="1">
    <location>
        <begin position="17"/>
        <end position="31"/>
    </location>
</feature>
<protein>
    <submittedName>
        <fullName evidence="3">Uncharacterized protein</fullName>
    </submittedName>
</protein>
<organism evidence="3">
    <name type="scientific">Ostreococcus sp. 'lucimarinus'</name>
    <dbReference type="NCBI Taxonomy" id="242159"/>
    <lineage>
        <taxon>Eukaryota</taxon>
        <taxon>Viridiplantae</taxon>
        <taxon>Chlorophyta</taxon>
        <taxon>Mamiellophyceae</taxon>
        <taxon>Mamiellales</taxon>
        <taxon>Bathycoccaceae</taxon>
        <taxon>Ostreococcus</taxon>
    </lineage>
</organism>
<evidence type="ECO:0000256" key="2">
    <source>
        <dbReference type="SAM" id="Phobius"/>
    </source>
</evidence>
<dbReference type="EMBL" id="HBDX01008224">
    <property type="protein sequence ID" value="CAD8226322.1"/>
    <property type="molecule type" value="Transcribed_RNA"/>
</dbReference>
<gene>
    <name evidence="3" type="ORF">OLUC0939_LOCUS7063</name>
</gene>
<keyword evidence="2" id="KW-0812">Transmembrane</keyword>
<keyword evidence="2" id="KW-1133">Transmembrane helix</keyword>